<sequence>MSRSYKGDVTPAECWSALDSDEPAFLVDVRTSAEWNFVGFPLAPAGRPQPLFAEWQTYPSMSIDGSFAPRVAEAIKASGGSETSPVFFLCRSGARSMASASALTDLGFANCFNVLDGFEGPPDEEGHRGQIAGWKAAGLPWRQK</sequence>
<keyword evidence="2" id="KW-0808">Transferase</keyword>
<dbReference type="SUPFAM" id="SSF52821">
    <property type="entry name" value="Rhodanese/Cell cycle control phosphatase"/>
    <property type="match status" value="1"/>
</dbReference>
<evidence type="ECO:0000313" key="4">
    <source>
        <dbReference type="Proteomes" id="UP000078272"/>
    </source>
</evidence>
<dbReference type="PROSITE" id="PS50206">
    <property type="entry name" value="RHODANESE_3"/>
    <property type="match status" value="1"/>
</dbReference>
<dbReference type="STRING" id="401562.NS365_08935"/>
<dbReference type="InterPro" id="IPR001763">
    <property type="entry name" value="Rhodanese-like_dom"/>
</dbReference>
<gene>
    <name evidence="2" type="ORF">NS226_17535</name>
    <name evidence="3" type="ORF">NS365_08935</name>
</gene>
<comment type="caution">
    <text evidence="2">The sequence shown here is derived from an EMBL/GenBank/DDBJ whole genome shotgun (WGS) entry which is preliminary data.</text>
</comment>
<dbReference type="OrthoDB" id="9815890at2"/>
<name>A0A175R4C8_9HYPH</name>
<dbReference type="RefSeq" id="WP_058599939.1">
    <property type="nucleotide sequence ID" value="NZ_LDPZ01000044.1"/>
</dbReference>
<dbReference type="Gene3D" id="3.40.250.10">
    <property type="entry name" value="Rhodanese-like domain"/>
    <property type="match status" value="1"/>
</dbReference>
<keyword evidence="5" id="KW-1185">Reference proteome</keyword>
<protein>
    <submittedName>
        <fullName evidence="2">Sulfurtransferase</fullName>
    </submittedName>
</protein>
<feature type="domain" description="Rhodanese" evidence="1">
    <location>
        <begin position="71"/>
        <end position="125"/>
    </location>
</feature>
<dbReference type="Proteomes" id="UP000078529">
    <property type="component" value="Unassembled WGS sequence"/>
</dbReference>
<dbReference type="EMBL" id="LDPZ01000044">
    <property type="protein sequence ID" value="KTQ87567.1"/>
    <property type="molecule type" value="Genomic_DNA"/>
</dbReference>
<reference evidence="4 5" key="1">
    <citation type="journal article" date="2016" name="Front. Microbiol.">
        <title>Genomic Resource of Rice Seed Associated Bacteria.</title>
        <authorList>
            <person name="Midha S."/>
            <person name="Bansal K."/>
            <person name="Sharma S."/>
            <person name="Kumar N."/>
            <person name="Patil P.P."/>
            <person name="Chaudhry V."/>
            <person name="Patil P.B."/>
        </authorList>
    </citation>
    <scope>NUCLEOTIDE SEQUENCE [LARGE SCALE GENOMIC DNA]</scope>
    <source>
        <strain evidence="2 4">NS226</strain>
        <strain evidence="3 5">NS365</strain>
    </source>
</reference>
<dbReference type="Pfam" id="PF00581">
    <property type="entry name" value="Rhodanese"/>
    <property type="match status" value="1"/>
</dbReference>
<dbReference type="PATRIC" id="fig|401562.3.peg.3442"/>
<evidence type="ECO:0000259" key="1">
    <source>
        <dbReference type="PROSITE" id="PS50206"/>
    </source>
</evidence>
<proteinExistence type="predicted"/>
<organism evidence="2 4">
    <name type="scientific">Aureimonas ureilytica</name>
    <dbReference type="NCBI Taxonomy" id="401562"/>
    <lineage>
        <taxon>Bacteria</taxon>
        <taxon>Pseudomonadati</taxon>
        <taxon>Pseudomonadota</taxon>
        <taxon>Alphaproteobacteria</taxon>
        <taxon>Hyphomicrobiales</taxon>
        <taxon>Aurantimonadaceae</taxon>
        <taxon>Aureimonas</taxon>
    </lineage>
</organism>
<dbReference type="GO" id="GO:0016740">
    <property type="term" value="F:transferase activity"/>
    <property type="evidence" value="ECO:0007669"/>
    <property type="project" value="UniProtKB-KW"/>
</dbReference>
<dbReference type="SMART" id="SM00450">
    <property type="entry name" value="RHOD"/>
    <property type="match status" value="1"/>
</dbReference>
<evidence type="ECO:0000313" key="3">
    <source>
        <dbReference type="EMBL" id="KTR05924.1"/>
    </source>
</evidence>
<dbReference type="CDD" id="cd01522">
    <property type="entry name" value="RHOD_1"/>
    <property type="match status" value="1"/>
</dbReference>
<dbReference type="EMBL" id="LDQA01000021">
    <property type="protein sequence ID" value="KTR05924.1"/>
    <property type="molecule type" value="Genomic_DNA"/>
</dbReference>
<evidence type="ECO:0000313" key="5">
    <source>
        <dbReference type="Proteomes" id="UP000078529"/>
    </source>
</evidence>
<evidence type="ECO:0000313" key="2">
    <source>
        <dbReference type="EMBL" id="KTQ87567.1"/>
    </source>
</evidence>
<dbReference type="InterPro" id="IPR036873">
    <property type="entry name" value="Rhodanese-like_dom_sf"/>
</dbReference>
<dbReference type="Proteomes" id="UP000078272">
    <property type="component" value="Unassembled WGS sequence"/>
</dbReference>
<dbReference type="AlphaFoldDB" id="A0A175R4C8"/>
<accession>A0A175R4C8</accession>